<dbReference type="Pfam" id="PF10699">
    <property type="entry name" value="HAP2-GCS1"/>
    <property type="match status" value="1"/>
</dbReference>
<evidence type="ECO:0000256" key="6">
    <source>
        <dbReference type="ARBA" id="ARBA00022989"/>
    </source>
</evidence>
<reference evidence="14 15" key="1">
    <citation type="journal article" date="2012" name="BMC Genomics">
        <title>Comparative genomic analysis and phylogenetic position of Theileria equi.</title>
        <authorList>
            <person name="Kappmeyer L.S."/>
            <person name="Thiagarajan M."/>
            <person name="Herndon D.R."/>
            <person name="Ramsay J.D."/>
            <person name="Caler E."/>
            <person name="Djikeng A."/>
            <person name="Gillespie J.J."/>
            <person name="Lau A.O."/>
            <person name="Roalson E.H."/>
            <person name="Silva J.C."/>
            <person name="Silva M.G."/>
            <person name="Suarez C.E."/>
            <person name="Ueti M.W."/>
            <person name="Nene V.M."/>
            <person name="Mealey R.H."/>
            <person name="Knowles D.P."/>
            <person name="Brayton K.A."/>
        </authorList>
    </citation>
    <scope>NUCLEOTIDE SEQUENCE [LARGE SCALE GENOMIC DNA]</scope>
    <source>
        <strain evidence="14 15">WA</strain>
    </source>
</reference>
<keyword evidence="10" id="KW-0278">Fertilization</keyword>
<comment type="subcellular location">
    <subcellularLocation>
        <location evidence="1">Cell membrane</location>
        <topology evidence="1">Single-pass type I membrane protein</topology>
    </subcellularLocation>
</comment>
<dbReference type="PANTHER" id="PTHR31764">
    <property type="entry name" value="PROTEIN HAPLESS 2"/>
    <property type="match status" value="1"/>
</dbReference>
<evidence type="ECO:0000256" key="3">
    <source>
        <dbReference type="ARBA" id="ARBA00022475"/>
    </source>
</evidence>
<evidence type="ECO:0000256" key="12">
    <source>
        <dbReference type="SAM" id="Phobius"/>
    </source>
</evidence>
<dbReference type="GO" id="GO:0005886">
    <property type="term" value="C:plasma membrane"/>
    <property type="evidence" value="ECO:0007669"/>
    <property type="project" value="UniProtKB-SubCell"/>
</dbReference>
<evidence type="ECO:0000313" key="15">
    <source>
        <dbReference type="Proteomes" id="UP000031512"/>
    </source>
</evidence>
<evidence type="ECO:0000256" key="9">
    <source>
        <dbReference type="ARBA" id="ARBA00023157"/>
    </source>
</evidence>
<dbReference type="InterPro" id="IPR018928">
    <property type="entry name" value="HAP2/GCS1_dom"/>
</dbReference>
<dbReference type="EMBL" id="CP001670">
    <property type="protein sequence ID" value="AFZ81329.1"/>
    <property type="molecule type" value="Genomic_DNA"/>
</dbReference>
<gene>
    <name evidence="14" type="ORF">BEWA_007380</name>
</gene>
<sequence>MIGSRKHRYILTVIKTCIISYLWFFIGKTAIVNAIISSSVTRCLEEGEGFGNPKTCKPRLNAEINVFHGKRMYNYIFRDKKEPSRGLYVNIETSLTSVAYDLEYIKSVPYMYKEHNVAKSYKETGPDFENHCPKLSHNKCTKNDIPEELRESFPEGACCICGLNVTSKSPRDNYNCEQLDEYATGAVISMSCLEIIGPWYKMYKSSYPPSQIRKITVNIYKFDSKNDIIPDVKNPKKVEEGASKAKKTQKTVKDKGTPQPLKLGAEFVQVTLMNSATKYKDENLDIMVEYMSSASKDGSPAPLIDQYIFAPYYPRSNNTVKGASLKDKCLDPGWDEKARALLPGLPKSIAIYMRCTKNLIMVDKSAVDETGVNCDKIGIAPGTWYDHKRLCNSPKETCIRNQLGWYHGEYKEKTRVPILYGVSPTLTVRKINNQLPMDMKGPKTTWDDKNLVHMLTYTHNMEDITKLKIITFDATVTEIVSSSPGFILEAKIDGACELGTRKPCKIDIKTKNMGTIRAPFTHRIHCYCKGDTEVYEKASGSATEQTKDIESNGIASFSMPLHFRGGNLSEELICKIELLSGSHTHLDTVRLPIVLKGLKLTLSVDTRSKDIQLSTREEEIIPLVKTEPTCSCSKYNIFCILFNFRSCVSHYFKKVYFYILIGLGVLLAIILLPILIPFVIKVASGIVWLCKLPYKRLRRKRKIESNRILESNWDHMHQQ</sequence>
<dbReference type="GO" id="GO:0007338">
    <property type="term" value="P:single fertilization"/>
    <property type="evidence" value="ECO:0007669"/>
    <property type="project" value="UniProtKB-KW"/>
</dbReference>
<dbReference type="Proteomes" id="UP000031512">
    <property type="component" value="Chromosome 3"/>
</dbReference>
<keyword evidence="15" id="KW-1185">Reference proteome</keyword>
<keyword evidence="6 12" id="KW-1133">Transmembrane helix</keyword>
<evidence type="ECO:0000256" key="2">
    <source>
        <dbReference type="ARBA" id="ARBA00010929"/>
    </source>
</evidence>
<feature type="region of interest" description="Disordered" evidence="11">
    <location>
        <begin position="234"/>
        <end position="257"/>
    </location>
</feature>
<accession>L0B2I6</accession>
<dbReference type="eggNOG" id="ENOG502SE1K">
    <property type="taxonomic scope" value="Eukaryota"/>
</dbReference>
<dbReference type="AlphaFoldDB" id="L0B2I6"/>
<keyword evidence="7" id="KW-0446">Lipid-binding</keyword>
<dbReference type="GO" id="GO:0008289">
    <property type="term" value="F:lipid binding"/>
    <property type="evidence" value="ECO:0007669"/>
    <property type="project" value="UniProtKB-KW"/>
</dbReference>
<keyword evidence="9" id="KW-1015">Disulfide bond</keyword>
<dbReference type="GeneID" id="15805725"/>
<dbReference type="KEGG" id="beq:BEWA_007380"/>
<name>L0B2I6_THEEQ</name>
<keyword evidence="3" id="KW-1003">Cell membrane</keyword>
<protein>
    <recommendedName>
        <fullName evidence="13">Generative cell specific-1/HAP2 domain-containing protein</fullName>
    </recommendedName>
</protein>
<feature type="transmembrane region" description="Helical" evidence="12">
    <location>
        <begin position="12"/>
        <end position="36"/>
    </location>
</feature>
<proteinExistence type="inferred from homology"/>
<dbReference type="VEuPathDB" id="PiroplasmaDB:BEWA_007380"/>
<evidence type="ECO:0000259" key="13">
    <source>
        <dbReference type="Pfam" id="PF10699"/>
    </source>
</evidence>
<feature type="compositionally biased region" description="Basic and acidic residues" evidence="11">
    <location>
        <begin position="234"/>
        <end position="243"/>
    </location>
</feature>
<evidence type="ECO:0000256" key="1">
    <source>
        <dbReference type="ARBA" id="ARBA00004251"/>
    </source>
</evidence>
<organism evidence="14 15">
    <name type="scientific">Theileria equi strain WA</name>
    <dbReference type="NCBI Taxonomy" id="1537102"/>
    <lineage>
        <taxon>Eukaryota</taxon>
        <taxon>Sar</taxon>
        <taxon>Alveolata</taxon>
        <taxon>Apicomplexa</taxon>
        <taxon>Aconoidasida</taxon>
        <taxon>Piroplasmida</taxon>
        <taxon>Theileriidae</taxon>
        <taxon>Theileria</taxon>
    </lineage>
</organism>
<evidence type="ECO:0000256" key="4">
    <source>
        <dbReference type="ARBA" id="ARBA00022692"/>
    </source>
</evidence>
<dbReference type="OrthoDB" id="361893at2759"/>
<evidence type="ECO:0000256" key="5">
    <source>
        <dbReference type="ARBA" id="ARBA00022729"/>
    </source>
</evidence>
<feature type="transmembrane region" description="Helical" evidence="12">
    <location>
        <begin position="656"/>
        <end position="689"/>
    </location>
</feature>
<evidence type="ECO:0000313" key="14">
    <source>
        <dbReference type="EMBL" id="AFZ81329.1"/>
    </source>
</evidence>
<evidence type="ECO:0000256" key="8">
    <source>
        <dbReference type="ARBA" id="ARBA00023136"/>
    </source>
</evidence>
<keyword evidence="4 12" id="KW-0812">Transmembrane</keyword>
<evidence type="ECO:0000256" key="11">
    <source>
        <dbReference type="SAM" id="MobiDB-lite"/>
    </source>
</evidence>
<feature type="domain" description="Generative cell specific-1/HAP2" evidence="13">
    <location>
        <begin position="87"/>
        <end position="644"/>
    </location>
</feature>
<dbReference type="RefSeq" id="XP_004830995.1">
    <property type="nucleotide sequence ID" value="XM_004830938.1"/>
</dbReference>
<keyword evidence="5" id="KW-0732">Signal</keyword>
<evidence type="ECO:0000256" key="10">
    <source>
        <dbReference type="ARBA" id="ARBA00023279"/>
    </source>
</evidence>
<dbReference type="InterPro" id="IPR040326">
    <property type="entry name" value="HAP2/GCS1"/>
</dbReference>
<keyword evidence="8 12" id="KW-0472">Membrane</keyword>
<comment type="similarity">
    <text evidence="2">Belongs to the HAP2/GCS1 family.</text>
</comment>
<dbReference type="PANTHER" id="PTHR31764:SF0">
    <property type="entry name" value="GENERATIVE CELL SPECIFIC-1_HAP2 DOMAIN-CONTAINING PROTEIN"/>
    <property type="match status" value="1"/>
</dbReference>
<evidence type="ECO:0000256" key="7">
    <source>
        <dbReference type="ARBA" id="ARBA00023121"/>
    </source>
</evidence>